<dbReference type="Proteomes" id="UP000515908">
    <property type="component" value="Chromosome 08"/>
</dbReference>
<keyword evidence="3 4" id="KW-0862">Zinc</keyword>
<gene>
    <name evidence="7" type="ORF">ADEAN_000483300</name>
</gene>
<dbReference type="VEuPathDB" id="TriTrypDB:ADEAN_000483300"/>
<reference evidence="7 8" key="1">
    <citation type="submission" date="2020-08" db="EMBL/GenBank/DDBJ databases">
        <authorList>
            <person name="Newling K."/>
            <person name="Davey J."/>
            <person name="Forrester S."/>
        </authorList>
    </citation>
    <scope>NUCLEOTIDE SEQUENCE [LARGE SCALE GENOMIC DNA]</scope>
    <source>
        <strain evidence="8">Crithidia deanei Carvalho (ATCC PRA-265)</strain>
    </source>
</reference>
<dbReference type="InterPro" id="IPR036855">
    <property type="entry name" value="Znf_CCCH_sf"/>
</dbReference>
<feature type="domain" description="C3H1-type" evidence="6">
    <location>
        <begin position="116"/>
        <end position="144"/>
    </location>
</feature>
<evidence type="ECO:0000313" key="7">
    <source>
        <dbReference type="EMBL" id="CAD2217355.1"/>
    </source>
</evidence>
<protein>
    <submittedName>
        <fullName evidence="7">Zinc finger C-x8-C-x5-C-x3-H type (And similar), putative</fullName>
    </submittedName>
</protein>
<accession>A0A7G2CD43</accession>
<proteinExistence type="predicted"/>
<evidence type="ECO:0000256" key="5">
    <source>
        <dbReference type="SAM" id="MobiDB-lite"/>
    </source>
</evidence>
<feature type="region of interest" description="Disordered" evidence="5">
    <location>
        <begin position="1"/>
        <end position="31"/>
    </location>
</feature>
<name>A0A7G2CD43_9TRYP</name>
<dbReference type="AlphaFoldDB" id="A0A7G2CD43"/>
<dbReference type="SUPFAM" id="SSF90229">
    <property type="entry name" value="CCCH zinc finger"/>
    <property type="match status" value="1"/>
</dbReference>
<dbReference type="GO" id="GO:0008270">
    <property type="term" value="F:zinc ion binding"/>
    <property type="evidence" value="ECO:0007669"/>
    <property type="project" value="UniProtKB-KW"/>
</dbReference>
<dbReference type="SMART" id="SM00356">
    <property type="entry name" value="ZnF_C3H1"/>
    <property type="match status" value="1"/>
</dbReference>
<dbReference type="EMBL" id="LR877152">
    <property type="protein sequence ID" value="CAD2217355.1"/>
    <property type="molecule type" value="Genomic_DNA"/>
</dbReference>
<evidence type="ECO:0000256" key="3">
    <source>
        <dbReference type="ARBA" id="ARBA00022833"/>
    </source>
</evidence>
<dbReference type="PROSITE" id="PS50103">
    <property type="entry name" value="ZF_C3H1"/>
    <property type="match status" value="1"/>
</dbReference>
<evidence type="ECO:0000256" key="2">
    <source>
        <dbReference type="ARBA" id="ARBA00022771"/>
    </source>
</evidence>
<dbReference type="Gene3D" id="4.10.1000.10">
    <property type="entry name" value="Zinc finger, CCCH-type"/>
    <property type="match status" value="1"/>
</dbReference>
<evidence type="ECO:0000256" key="4">
    <source>
        <dbReference type="PROSITE-ProRule" id="PRU00723"/>
    </source>
</evidence>
<dbReference type="InterPro" id="IPR000571">
    <property type="entry name" value="Znf_CCCH"/>
</dbReference>
<keyword evidence="8" id="KW-1185">Reference proteome</keyword>
<dbReference type="Pfam" id="PF00642">
    <property type="entry name" value="zf-CCCH"/>
    <property type="match status" value="1"/>
</dbReference>
<sequence length="175" mass="19985">MTSPRRFTHDPYAPLELSPIRAETAATPPAPPRWFTHHPYALSKISVAEDAPINVIVWYSKRGTRPPAPSPGHQEAADDTQGLLAVDDAVLPPAPNAAVDPEASRHFQQPRYREYSFRTKPCTHYHQTGTCPLGDRCYYYHTRKGREPKRTFDMNCRDNLCTSDDVEQWLDRRAR</sequence>
<evidence type="ECO:0000313" key="8">
    <source>
        <dbReference type="Proteomes" id="UP000515908"/>
    </source>
</evidence>
<evidence type="ECO:0000256" key="1">
    <source>
        <dbReference type="ARBA" id="ARBA00022723"/>
    </source>
</evidence>
<organism evidence="7 8">
    <name type="scientific">Angomonas deanei</name>
    <dbReference type="NCBI Taxonomy" id="59799"/>
    <lineage>
        <taxon>Eukaryota</taxon>
        <taxon>Discoba</taxon>
        <taxon>Euglenozoa</taxon>
        <taxon>Kinetoplastea</taxon>
        <taxon>Metakinetoplastina</taxon>
        <taxon>Trypanosomatida</taxon>
        <taxon>Trypanosomatidae</taxon>
        <taxon>Strigomonadinae</taxon>
        <taxon>Angomonas</taxon>
    </lineage>
</organism>
<keyword evidence="1 4" id="KW-0479">Metal-binding</keyword>
<feature type="zinc finger region" description="C3H1-type" evidence="4">
    <location>
        <begin position="116"/>
        <end position="144"/>
    </location>
</feature>
<keyword evidence="2 4" id="KW-0863">Zinc-finger</keyword>
<evidence type="ECO:0000259" key="6">
    <source>
        <dbReference type="PROSITE" id="PS50103"/>
    </source>
</evidence>